<evidence type="ECO:0000313" key="3">
    <source>
        <dbReference type="Proteomes" id="UP000281343"/>
    </source>
</evidence>
<reference evidence="2 3" key="1">
    <citation type="submission" date="2018-10" db="EMBL/GenBank/DDBJ databases">
        <authorList>
            <person name="Jung H.S."/>
            <person name="Jeon C.O."/>
        </authorList>
    </citation>
    <scope>NUCLEOTIDE SEQUENCE [LARGE SCALE GENOMIC DNA]</scope>
    <source>
        <strain evidence="2 3">MA-7-27</strain>
    </source>
</reference>
<keyword evidence="1" id="KW-0175">Coiled coil</keyword>
<accession>A0A3L9XZV3</accession>
<sequence>MDQIAALEGRLAAALDRIAAGVTALQSQTGAAEDMDAAAAALEAAEARATELAARLAEAEGAGGEALAETQAALAAEQAANAELTEQVRALEASRQASRDELARAASAHDGHLDEMKAELEQARGTIEELRGKVAEADTASSADAGDPADKDRIAQLENEVEILRRRVKRLRSESHAAMAARDEAQDALDELRASDSDGAAMPEAALRAELRKLRLANAELVATSEEMRRNAAAGDAVDADLLNAALAAELLALKAERAADAAEMQDIVDELTPLVSGDKANA</sequence>
<protein>
    <recommendedName>
        <fullName evidence="4">Colicin transporter</fullName>
    </recommendedName>
</protein>
<evidence type="ECO:0000313" key="2">
    <source>
        <dbReference type="EMBL" id="RMA42094.1"/>
    </source>
</evidence>
<feature type="coiled-coil region" evidence="1">
    <location>
        <begin position="35"/>
        <end position="174"/>
    </location>
</feature>
<organism evidence="2 3">
    <name type="scientific">Rhodophyticola porphyridii</name>
    <dbReference type="NCBI Taxonomy" id="1852017"/>
    <lineage>
        <taxon>Bacteria</taxon>
        <taxon>Pseudomonadati</taxon>
        <taxon>Pseudomonadota</taxon>
        <taxon>Alphaproteobacteria</taxon>
        <taxon>Rhodobacterales</taxon>
        <taxon>Roseobacteraceae</taxon>
        <taxon>Rhodophyticola</taxon>
    </lineage>
</organism>
<evidence type="ECO:0000256" key="1">
    <source>
        <dbReference type="SAM" id="Coils"/>
    </source>
</evidence>
<evidence type="ECO:0008006" key="4">
    <source>
        <dbReference type="Google" id="ProtNLM"/>
    </source>
</evidence>
<name>A0A3L9XZV3_9RHOB</name>
<comment type="caution">
    <text evidence="2">The sequence shown here is derived from an EMBL/GenBank/DDBJ whole genome shotgun (WGS) entry which is preliminary data.</text>
</comment>
<gene>
    <name evidence="2" type="ORF">D9R08_11610</name>
</gene>
<keyword evidence="3" id="KW-1185">Reference proteome</keyword>
<dbReference type="Proteomes" id="UP000281343">
    <property type="component" value="Unassembled WGS sequence"/>
</dbReference>
<dbReference type="AlphaFoldDB" id="A0A3L9XZV3"/>
<dbReference type="EMBL" id="RCNT01000005">
    <property type="protein sequence ID" value="RMA42094.1"/>
    <property type="molecule type" value="Genomic_DNA"/>
</dbReference>
<proteinExistence type="predicted"/>